<feature type="domain" description="UspA" evidence="1">
    <location>
        <begin position="24"/>
        <end position="172"/>
    </location>
</feature>
<evidence type="ECO:0000313" key="3">
    <source>
        <dbReference type="Proteomes" id="UP000507470"/>
    </source>
</evidence>
<sequence>MSTLTLCSFNMGSTEEETMMENKRKVVIAMDGSEHAMYALHWYKENVHRSTDYVYLIHSIELHHVLHNSKWQYSPQHNNIETVGPLIKEEHAIIQNKLEKFSQHLKDLQIDGEAKPVEAKSAGEGVVHEATELGANVIITGTRGYGKVRRTILGSVSDYIIHHSSVPVIVCHKKKEKH</sequence>
<protein>
    <recommendedName>
        <fullName evidence="1">UspA domain-containing protein</fullName>
    </recommendedName>
</protein>
<dbReference type="PANTHER" id="PTHR46989">
    <property type="entry name" value="USP DOMAIN-CONTAINING PROTEIN"/>
    <property type="match status" value="1"/>
</dbReference>
<dbReference type="InterPro" id="IPR006015">
    <property type="entry name" value="Universal_stress_UspA"/>
</dbReference>
<proteinExistence type="predicted"/>
<dbReference type="PANTHER" id="PTHR46989:SF3">
    <property type="entry name" value="USPA DOMAIN-CONTAINING PROTEIN"/>
    <property type="match status" value="1"/>
</dbReference>
<evidence type="ECO:0000259" key="1">
    <source>
        <dbReference type="Pfam" id="PF00582"/>
    </source>
</evidence>
<name>A0A6J8E4Z2_MYTCO</name>
<dbReference type="EMBL" id="CACVKT020008447">
    <property type="protein sequence ID" value="CAC5415540.1"/>
    <property type="molecule type" value="Genomic_DNA"/>
</dbReference>
<dbReference type="CDD" id="cd23659">
    <property type="entry name" value="USP_At3g01520-like"/>
    <property type="match status" value="1"/>
</dbReference>
<evidence type="ECO:0000313" key="2">
    <source>
        <dbReference type="EMBL" id="CAC5415540.1"/>
    </source>
</evidence>
<dbReference type="Proteomes" id="UP000507470">
    <property type="component" value="Unassembled WGS sequence"/>
</dbReference>
<keyword evidence="3" id="KW-1185">Reference proteome</keyword>
<dbReference type="OrthoDB" id="6074866at2759"/>
<dbReference type="PRINTS" id="PR01438">
    <property type="entry name" value="UNVRSLSTRESS"/>
</dbReference>
<dbReference type="InterPro" id="IPR006016">
    <property type="entry name" value="UspA"/>
</dbReference>
<accession>A0A6J8E4Z2</accession>
<dbReference type="InterPro" id="IPR014729">
    <property type="entry name" value="Rossmann-like_a/b/a_fold"/>
</dbReference>
<gene>
    <name evidence="2" type="ORF">MCOR_48232</name>
</gene>
<organism evidence="2 3">
    <name type="scientific">Mytilus coruscus</name>
    <name type="common">Sea mussel</name>
    <dbReference type="NCBI Taxonomy" id="42192"/>
    <lineage>
        <taxon>Eukaryota</taxon>
        <taxon>Metazoa</taxon>
        <taxon>Spiralia</taxon>
        <taxon>Lophotrochozoa</taxon>
        <taxon>Mollusca</taxon>
        <taxon>Bivalvia</taxon>
        <taxon>Autobranchia</taxon>
        <taxon>Pteriomorphia</taxon>
        <taxon>Mytilida</taxon>
        <taxon>Mytiloidea</taxon>
        <taxon>Mytilidae</taxon>
        <taxon>Mytilinae</taxon>
        <taxon>Mytilus</taxon>
    </lineage>
</organism>
<dbReference type="AlphaFoldDB" id="A0A6J8E4Z2"/>
<reference evidence="2 3" key="1">
    <citation type="submission" date="2020-06" db="EMBL/GenBank/DDBJ databases">
        <authorList>
            <person name="Li R."/>
            <person name="Bekaert M."/>
        </authorList>
    </citation>
    <scope>NUCLEOTIDE SEQUENCE [LARGE SCALE GENOMIC DNA]</scope>
    <source>
        <strain evidence="3">wild</strain>
    </source>
</reference>
<dbReference type="Pfam" id="PF00582">
    <property type="entry name" value="Usp"/>
    <property type="match status" value="1"/>
</dbReference>
<dbReference type="Gene3D" id="3.40.50.620">
    <property type="entry name" value="HUPs"/>
    <property type="match status" value="1"/>
</dbReference>
<dbReference type="SUPFAM" id="SSF52402">
    <property type="entry name" value="Adenine nucleotide alpha hydrolases-like"/>
    <property type="match status" value="1"/>
</dbReference>